<proteinExistence type="predicted"/>
<protein>
    <submittedName>
        <fullName evidence="1">Uncharacterized protein</fullName>
    </submittedName>
</protein>
<reference evidence="1 2" key="1">
    <citation type="submission" date="2018-06" db="EMBL/GenBank/DDBJ databases">
        <authorList>
            <consortium name="Pathogen Informatics"/>
            <person name="Doyle S."/>
        </authorList>
    </citation>
    <scope>NUCLEOTIDE SEQUENCE [LARGE SCALE GENOMIC DNA]</scope>
    <source>
        <strain evidence="1 2">NCTC13296</strain>
    </source>
</reference>
<dbReference type="AlphaFoldDB" id="A0A379M456"/>
<dbReference type="EMBL" id="UGVI01000001">
    <property type="protein sequence ID" value="SUE16892.1"/>
    <property type="molecule type" value="Genomic_DNA"/>
</dbReference>
<dbReference type="Proteomes" id="UP000254569">
    <property type="component" value="Unassembled WGS sequence"/>
</dbReference>
<name>A0A379M456_9NOCA</name>
<evidence type="ECO:0000313" key="2">
    <source>
        <dbReference type="Proteomes" id="UP000254569"/>
    </source>
</evidence>
<gene>
    <name evidence="1" type="ORF">NCTC13296_03787</name>
</gene>
<evidence type="ECO:0000313" key="1">
    <source>
        <dbReference type="EMBL" id="SUE16892.1"/>
    </source>
</evidence>
<sequence length="32" mass="3285">MAPSLPLTLSALPLALIDGAVRIRCPGGPVVW</sequence>
<keyword evidence="2" id="KW-1185">Reference proteome</keyword>
<organism evidence="1 2">
    <name type="scientific">Rhodococcus gordoniae</name>
    <dbReference type="NCBI Taxonomy" id="223392"/>
    <lineage>
        <taxon>Bacteria</taxon>
        <taxon>Bacillati</taxon>
        <taxon>Actinomycetota</taxon>
        <taxon>Actinomycetes</taxon>
        <taxon>Mycobacteriales</taxon>
        <taxon>Nocardiaceae</taxon>
        <taxon>Rhodococcus</taxon>
    </lineage>
</organism>
<accession>A0A379M456</accession>